<dbReference type="OrthoDB" id="6432902at2"/>
<reference evidence="2 3" key="1">
    <citation type="submission" date="2019-03" db="EMBL/GenBank/DDBJ databases">
        <title>Genomic Encyclopedia of Type Strains, Phase IV (KMG-IV): sequencing the most valuable type-strain genomes for metagenomic binning, comparative biology and taxonomic classification.</title>
        <authorList>
            <person name="Goeker M."/>
        </authorList>
    </citation>
    <scope>NUCLEOTIDE SEQUENCE [LARGE SCALE GENOMIC DNA]</scope>
    <source>
        <strain evidence="2 3">DSM 16730</strain>
    </source>
</reference>
<proteinExistence type="predicted"/>
<dbReference type="EMBL" id="SMBY01000001">
    <property type="protein sequence ID" value="TCV09000.1"/>
    <property type="molecule type" value="Genomic_DNA"/>
</dbReference>
<name>A0A4R3VU40_9GAMM</name>
<evidence type="ECO:0000313" key="2">
    <source>
        <dbReference type="EMBL" id="TCV09000.1"/>
    </source>
</evidence>
<dbReference type="AlphaFoldDB" id="A0A4R3VU40"/>
<sequence>MEKQQIALKDVRQLAQKMHNAGLREIEWRGADWSVRLRYPGVKTTAKPPQLPPPTATETRLLPVCSPMPGRLLLSHPSQGEPFVSEGKHIEPHDILALVQVGPLYLPVRGPVAGTIARVVATAGSRLEYGSEIALLLPVDADCVTL</sequence>
<dbReference type="CDD" id="cd06850">
    <property type="entry name" value="biotinyl_domain"/>
    <property type="match status" value="1"/>
</dbReference>
<organism evidence="2 3">
    <name type="scientific">Samsonia erythrinae</name>
    <dbReference type="NCBI Taxonomy" id="160434"/>
    <lineage>
        <taxon>Bacteria</taxon>
        <taxon>Pseudomonadati</taxon>
        <taxon>Pseudomonadota</taxon>
        <taxon>Gammaproteobacteria</taxon>
        <taxon>Enterobacterales</taxon>
        <taxon>Pectobacteriaceae</taxon>
        <taxon>Samsonia</taxon>
    </lineage>
</organism>
<dbReference type="InterPro" id="IPR000089">
    <property type="entry name" value="Biotin_lipoyl"/>
</dbReference>
<comment type="caution">
    <text evidence="2">The sequence shown here is derived from an EMBL/GenBank/DDBJ whole genome shotgun (WGS) entry which is preliminary data.</text>
</comment>
<dbReference type="InterPro" id="IPR011053">
    <property type="entry name" value="Single_hybrid_motif"/>
</dbReference>
<accession>A0A4R3VU40</accession>
<evidence type="ECO:0000313" key="3">
    <source>
        <dbReference type="Proteomes" id="UP000295433"/>
    </source>
</evidence>
<dbReference type="SUPFAM" id="SSF51230">
    <property type="entry name" value="Single hybrid motif"/>
    <property type="match status" value="1"/>
</dbReference>
<dbReference type="Proteomes" id="UP000295433">
    <property type="component" value="Unassembled WGS sequence"/>
</dbReference>
<feature type="domain" description="Lipoyl-binding" evidence="1">
    <location>
        <begin position="65"/>
        <end position="135"/>
    </location>
</feature>
<dbReference type="Gene3D" id="2.40.50.100">
    <property type="match status" value="1"/>
</dbReference>
<dbReference type="Pfam" id="PF00364">
    <property type="entry name" value="Biotin_lipoyl"/>
    <property type="match status" value="1"/>
</dbReference>
<evidence type="ECO:0000259" key="1">
    <source>
        <dbReference type="Pfam" id="PF00364"/>
    </source>
</evidence>
<protein>
    <submittedName>
        <fullName evidence="2">Acetyl-CoA carboxylase biotin carboxyl carrier protein</fullName>
    </submittedName>
</protein>
<keyword evidence="3" id="KW-1185">Reference proteome</keyword>
<gene>
    <name evidence="2" type="ORF">EDC54_101523</name>
</gene>